<keyword evidence="1" id="KW-1133">Transmembrane helix</keyword>
<dbReference type="InterPro" id="IPR034804">
    <property type="entry name" value="SQR/QFR_C/D"/>
</dbReference>
<feature type="transmembrane region" description="Helical" evidence="1">
    <location>
        <begin position="12"/>
        <end position="30"/>
    </location>
</feature>
<evidence type="ECO:0000313" key="2">
    <source>
        <dbReference type="EMBL" id="KAA6321228.1"/>
    </source>
</evidence>
<evidence type="ECO:0000256" key="1">
    <source>
        <dbReference type="SAM" id="Phobius"/>
    </source>
</evidence>
<gene>
    <name evidence="2" type="ORF">EZS27_029101</name>
</gene>
<dbReference type="GO" id="GO:0016020">
    <property type="term" value="C:membrane"/>
    <property type="evidence" value="ECO:0007669"/>
    <property type="project" value="InterPro"/>
</dbReference>
<dbReference type="AlphaFoldDB" id="A0A5J4QJN0"/>
<sequence>MWLINSSVGRKVIMSVTGLALILFLTFHMAM</sequence>
<comment type="caution">
    <text evidence="2">The sequence shown here is derived from an EMBL/GenBank/DDBJ whole genome shotgun (WGS) entry which is preliminary data.</text>
</comment>
<keyword evidence="1" id="KW-0472">Membrane</keyword>
<feature type="non-terminal residue" evidence="2">
    <location>
        <position position="31"/>
    </location>
</feature>
<organism evidence="2">
    <name type="scientific">termite gut metagenome</name>
    <dbReference type="NCBI Taxonomy" id="433724"/>
    <lineage>
        <taxon>unclassified sequences</taxon>
        <taxon>metagenomes</taxon>
        <taxon>organismal metagenomes</taxon>
    </lineage>
</organism>
<name>A0A5J4QJN0_9ZZZZ</name>
<dbReference type="EMBL" id="SNRY01003371">
    <property type="protein sequence ID" value="KAA6321228.1"/>
    <property type="molecule type" value="Genomic_DNA"/>
</dbReference>
<reference evidence="2" key="1">
    <citation type="submission" date="2019-03" db="EMBL/GenBank/DDBJ databases">
        <title>Single cell metagenomics reveals metabolic interactions within the superorganism composed of flagellate Streblomastix strix and complex community of Bacteroidetes bacteria on its surface.</title>
        <authorList>
            <person name="Treitli S.C."/>
            <person name="Kolisko M."/>
            <person name="Husnik F."/>
            <person name="Keeling P."/>
            <person name="Hampl V."/>
        </authorList>
    </citation>
    <scope>NUCLEOTIDE SEQUENCE</scope>
    <source>
        <strain evidence="2">STM</strain>
    </source>
</reference>
<proteinExistence type="predicted"/>
<dbReference type="SUPFAM" id="SSF81343">
    <property type="entry name" value="Fumarate reductase respiratory complex transmembrane subunits"/>
    <property type="match status" value="1"/>
</dbReference>
<protein>
    <submittedName>
        <fullName evidence="2">Succinate dehydrogenase/fumarate reductase cytochrome b subunit</fullName>
    </submittedName>
</protein>
<accession>A0A5J4QJN0</accession>
<keyword evidence="1" id="KW-0812">Transmembrane</keyword>